<dbReference type="GO" id="GO:0031222">
    <property type="term" value="P:arabinan catabolic process"/>
    <property type="evidence" value="ECO:0007669"/>
    <property type="project" value="UniProtKB-UniPathway"/>
</dbReference>
<feature type="active site" description="Proton acceptor" evidence="6">
    <location>
        <position position="38"/>
    </location>
</feature>
<name>A0A7K3WL56_9ACTN</name>
<dbReference type="AlphaFoldDB" id="A0A7K3WL56"/>
<gene>
    <name evidence="10" type="ORF">G1H19_21820</name>
</gene>
<dbReference type="EMBL" id="JAAGWK010000038">
    <property type="protein sequence ID" value="NEL56609.1"/>
    <property type="molecule type" value="Genomic_DNA"/>
</dbReference>
<reference evidence="10 11" key="1">
    <citation type="submission" date="2020-02" db="EMBL/GenBank/DDBJ databases">
        <title>The whole genome sequence of CPCC 205119.</title>
        <authorList>
            <person name="Jiang Z."/>
        </authorList>
    </citation>
    <scope>NUCLEOTIDE SEQUENCE [LARGE SCALE GENOMIC DNA]</scope>
    <source>
        <strain evidence="10 11">CPCC 205119</strain>
    </source>
</reference>
<feature type="site" description="Important for catalytic activity, responsible for pKa modulation of the active site Glu and correct orientation of both the proton donor and substrate" evidence="8">
    <location>
        <position position="161"/>
    </location>
</feature>
<evidence type="ECO:0000313" key="10">
    <source>
        <dbReference type="EMBL" id="NEL56609.1"/>
    </source>
</evidence>
<protein>
    <submittedName>
        <fullName evidence="10">Arabinan endo-1,5-alpha-L-arabinosidase</fullName>
    </submittedName>
</protein>
<keyword evidence="4 5" id="KW-0326">Glycosidase</keyword>
<feature type="binding site" evidence="7">
    <location>
        <position position="38"/>
    </location>
    <ligand>
        <name>substrate</name>
    </ligand>
</feature>
<feature type="binding site" evidence="7">
    <location>
        <begin position="182"/>
        <end position="184"/>
    </location>
    <ligand>
        <name>substrate</name>
    </ligand>
</feature>
<sequence length="334" mass="35866">MTRRRLIRIWSAVALSLGLVLTGASPAHALTGDFRAHDPTIVQSGSCWYAFSTGDEYGYRNGNVQIRRSCGGLTGSWSLIGSVFPTVPGWITSYLGATPPNLWAPDVNLVNGVWHLYYSGSKFGTNSSVIGLATATNIEGPWTDRGEVLRSGSGNNYNAIDPEIAYTISNGARTAEWMVFGSFWDGIKMRRVDTATGKLSGADTRTYSLASRGGGAIEAGSIAWRNGFYYLFVSFDRCCAGSDSTYRTMVGRSTSITGPYVDRNGVAMMSGGGTQLLSSSGNVRGPGGGDVTLDGTTYRLAHHYYDTNLGGDWRMQIRDLSWSSDGWPTAGASR</sequence>
<feature type="chain" id="PRO_5029565100" evidence="9">
    <location>
        <begin position="30"/>
        <end position="334"/>
    </location>
</feature>
<evidence type="ECO:0000313" key="11">
    <source>
        <dbReference type="Proteomes" id="UP000470470"/>
    </source>
</evidence>
<feature type="active site" description="Proton donor" evidence="6">
    <location>
        <position position="218"/>
    </location>
</feature>
<comment type="caution">
    <text evidence="10">The sequence shown here is derived from an EMBL/GenBank/DDBJ whole genome shotgun (WGS) entry which is preliminary data.</text>
</comment>
<dbReference type="PIRSF" id="PIRSF026534">
    <property type="entry name" value="Endo_alpha-L-arabinosidase"/>
    <property type="match status" value="1"/>
</dbReference>
<feature type="binding site" evidence="7">
    <location>
        <position position="124"/>
    </location>
    <ligand>
        <name>substrate</name>
    </ligand>
</feature>
<dbReference type="Gene3D" id="2.115.10.20">
    <property type="entry name" value="Glycosyl hydrolase domain, family 43"/>
    <property type="match status" value="1"/>
</dbReference>
<dbReference type="SUPFAM" id="SSF75005">
    <property type="entry name" value="Arabinanase/levansucrase/invertase"/>
    <property type="match status" value="1"/>
</dbReference>
<evidence type="ECO:0000256" key="4">
    <source>
        <dbReference type="ARBA" id="ARBA00023295"/>
    </source>
</evidence>
<evidence type="ECO:0000256" key="9">
    <source>
        <dbReference type="SAM" id="SignalP"/>
    </source>
</evidence>
<dbReference type="InterPro" id="IPR050727">
    <property type="entry name" value="GH43_arabinanases"/>
</dbReference>
<evidence type="ECO:0000256" key="5">
    <source>
        <dbReference type="PIRNR" id="PIRNR026534"/>
    </source>
</evidence>
<dbReference type="Pfam" id="PF04616">
    <property type="entry name" value="Glyco_hydro_43"/>
    <property type="match status" value="1"/>
</dbReference>
<accession>A0A7K3WL56</accession>
<evidence type="ECO:0000256" key="2">
    <source>
        <dbReference type="ARBA" id="ARBA00009865"/>
    </source>
</evidence>
<comment type="pathway">
    <text evidence="1 5">Glycan metabolism; L-arabinan degradation.</text>
</comment>
<dbReference type="RefSeq" id="WP_162393332.1">
    <property type="nucleotide sequence ID" value="NZ_JAABOZ010000008.1"/>
</dbReference>
<evidence type="ECO:0000256" key="3">
    <source>
        <dbReference type="ARBA" id="ARBA00022801"/>
    </source>
</evidence>
<keyword evidence="9" id="KW-0732">Signal</keyword>
<keyword evidence="11" id="KW-1185">Reference proteome</keyword>
<dbReference type="UniPathway" id="UPA00667"/>
<dbReference type="PANTHER" id="PTHR43301">
    <property type="entry name" value="ARABINAN ENDO-1,5-ALPHA-L-ARABINOSIDASE"/>
    <property type="match status" value="1"/>
</dbReference>
<proteinExistence type="inferred from homology"/>
<feature type="signal peptide" evidence="9">
    <location>
        <begin position="1"/>
        <end position="29"/>
    </location>
</feature>
<feature type="binding site" evidence="7">
    <location>
        <begin position="158"/>
        <end position="161"/>
    </location>
    <ligand>
        <name>substrate</name>
    </ligand>
</feature>
<comment type="similarity">
    <text evidence="2 5">Belongs to the glycosyl hydrolase 43 family.</text>
</comment>
<evidence type="ECO:0000256" key="8">
    <source>
        <dbReference type="PIRSR" id="PIRSR606710-2"/>
    </source>
</evidence>
<evidence type="ECO:0000256" key="1">
    <source>
        <dbReference type="ARBA" id="ARBA00004834"/>
    </source>
</evidence>
<evidence type="ECO:0000256" key="7">
    <source>
        <dbReference type="PIRSR" id="PIRSR026534-2"/>
    </source>
</evidence>
<keyword evidence="3 5" id="KW-0378">Hydrolase</keyword>
<dbReference type="GO" id="GO:0046558">
    <property type="term" value="F:arabinan endo-1,5-alpha-L-arabinosidase activity"/>
    <property type="evidence" value="ECO:0007669"/>
    <property type="project" value="InterPro"/>
</dbReference>
<evidence type="ECO:0000256" key="6">
    <source>
        <dbReference type="PIRSR" id="PIRSR026534-1"/>
    </source>
</evidence>
<dbReference type="PANTHER" id="PTHR43301:SF3">
    <property type="entry name" value="ARABINAN ENDO-1,5-ALPHA-L-ARABINOSIDASE A-RELATED"/>
    <property type="match status" value="1"/>
</dbReference>
<dbReference type="InterPro" id="IPR006710">
    <property type="entry name" value="Glyco_hydro_43"/>
</dbReference>
<dbReference type="InterPro" id="IPR016840">
    <property type="entry name" value="Glyco_hydro_43_endo_a_Ara-ase"/>
</dbReference>
<dbReference type="CDD" id="cd08998">
    <property type="entry name" value="GH43_Arb43a-like"/>
    <property type="match status" value="1"/>
</dbReference>
<dbReference type="InterPro" id="IPR023296">
    <property type="entry name" value="Glyco_hydro_beta-prop_sf"/>
</dbReference>
<organism evidence="10 11">
    <name type="scientific">Goekera deserti</name>
    <dbReference type="NCBI Taxonomy" id="2497753"/>
    <lineage>
        <taxon>Bacteria</taxon>
        <taxon>Bacillati</taxon>
        <taxon>Actinomycetota</taxon>
        <taxon>Actinomycetes</taxon>
        <taxon>Geodermatophilales</taxon>
        <taxon>Geodermatophilaceae</taxon>
        <taxon>Goekera</taxon>
    </lineage>
</organism>
<dbReference type="Proteomes" id="UP000470470">
    <property type="component" value="Unassembled WGS sequence"/>
</dbReference>